<evidence type="ECO:0000313" key="1">
    <source>
        <dbReference type="EMBL" id="KAJ4131000.1"/>
    </source>
</evidence>
<evidence type="ECO:0000313" key="2">
    <source>
        <dbReference type="Proteomes" id="UP001152024"/>
    </source>
</evidence>
<organism evidence="1 2">
    <name type="scientific">Fusarium equiseti</name>
    <name type="common">Fusarium scirpi</name>
    <dbReference type="NCBI Taxonomy" id="61235"/>
    <lineage>
        <taxon>Eukaryota</taxon>
        <taxon>Fungi</taxon>
        <taxon>Dikarya</taxon>
        <taxon>Ascomycota</taxon>
        <taxon>Pezizomycotina</taxon>
        <taxon>Sordariomycetes</taxon>
        <taxon>Hypocreomycetidae</taxon>
        <taxon>Hypocreales</taxon>
        <taxon>Nectriaceae</taxon>
        <taxon>Fusarium</taxon>
        <taxon>Fusarium incarnatum-equiseti species complex</taxon>
    </lineage>
</organism>
<dbReference type="Proteomes" id="UP001152024">
    <property type="component" value="Unassembled WGS sequence"/>
</dbReference>
<protein>
    <submittedName>
        <fullName evidence="1">Uncharacterized protein</fullName>
    </submittedName>
</protein>
<gene>
    <name evidence="1" type="ORF">NW768_006540</name>
</gene>
<accession>A0ABQ8RBR0</accession>
<keyword evidence="2" id="KW-1185">Reference proteome</keyword>
<name>A0ABQ8RBR0_FUSEQ</name>
<comment type="caution">
    <text evidence="1">The sequence shown here is derived from an EMBL/GenBank/DDBJ whole genome shotgun (WGS) entry which is preliminary data.</text>
</comment>
<proteinExistence type="predicted"/>
<reference evidence="1" key="1">
    <citation type="submission" date="2022-09" db="EMBL/GenBank/DDBJ databases">
        <title>Fusarium specimens isolated from Avocado Roots.</title>
        <authorList>
            <person name="Stajich J."/>
            <person name="Roper C."/>
            <person name="Heimlech-Rivalta G."/>
        </authorList>
    </citation>
    <scope>NUCLEOTIDE SEQUENCE</scope>
    <source>
        <strain evidence="1">CF00095</strain>
    </source>
</reference>
<dbReference type="EMBL" id="JAOQBH010000009">
    <property type="protein sequence ID" value="KAJ4131000.1"/>
    <property type="molecule type" value="Genomic_DNA"/>
</dbReference>
<sequence>MEYCAETKNFDSKPTVSSVKTKAALLLIAQGTSHMLIDTLHGERPLSQLKLLQANVYPTGCSTEESSLEITLQNSMIMLFSSTSKVNYTHVAWIIKQVELFLRADLKGVSKNARNPILAVAACREQVVELKKRFICAAEKHTTSDANRARVPFKKARSALAELESRSNIPGTEYLRHMWKGRFQAFRQDSLETDLSLPPTGSDLELFLWLVPEIIKGQSDGVPTLNTVEVGLSIIKKEMSFLYKEFKLDSHDDARLNATLDQLVRVGRLNGESPLSEKAWVTSDIIGRMVKAMLKDGINKGTISWDILIMKALSLLMQSINAARAGELRRSNLKVT</sequence>